<name>A0A162D0A7_9CRUS</name>
<evidence type="ECO:0000313" key="2">
    <source>
        <dbReference type="Proteomes" id="UP000076858"/>
    </source>
</evidence>
<keyword evidence="2" id="KW-1185">Reference proteome</keyword>
<dbReference type="EMBL" id="LRGB01000007">
    <property type="protein sequence ID" value="KZS21949.1"/>
    <property type="molecule type" value="Genomic_DNA"/>
</dbReference>
<dbReference type="Proteomes" id="UP000076858">
    <property type="component" value="Unassembled WGS sequence"/>
</dbReference>
<sequence length="67" mass="7819">MKQKQVLSRAPRYAHTSHGMIPFHTWLQSGLLWKSSNYLCVAIELFVQSQTRGHNKHLLRCHSDTPF</sequence>
<evidence type="ECO:0000313" key="1">
    <source>
        <dbReference type="EMBL" id="KZS21949.1"/>
    </source>
</evidence>
<reference evidence="1 2" key="1">
    <citation type="submission" date="2016-03" db="EMBL/GenBank/DDBJ databases">
        <title>EvidentialGene: Evidence-directed Construction of Genes on Genomes.</title>
        <authorList>
            <person name="Gilbert D.G."/>
            <person name="Choi J.-H."/>
            <person name="Mockaitis K."/>
            <person name="Colbourne J."/>
            <person name="Pfrender M."/>
        </authorList>
    </citation>
    <scope>NUCLEOTIDE SEQUENCE [LARGE SCALE GENOMIC DNA]</scope>
    <source>
        <strain evidence="1 2">Xinb3</strain>
        <tissue evidence="1">Complete organism</tissue>
    </source>
</reference>
<gene>
    <name evidence="1" type="ORF">APZ42_011100</name>
</gene>
<accession>A0A162D0A7</accession>
<protein>
    <submittedName>
        <fullName evidence="1">Uncharacterized protein</fullName>
    </submittedName>
</protein>
<comment type="caution">
    <text evidence="1">The sequence shown here is derived from an EMBL/GenBank/DDBJ whole genome shotgun (WGS) entry which is preliminary data.</text>
</comment>
<organism evidence="1 2">
    <name type="scientific">Daphnia magna</name>
    <dbReference type="NCBI Taxonomy" id="35525"/>
    <lineage>
        <taxon>Eukaryota</taxon>
        <taxon>Metazoa</taxon>
        <taxon>Ecdysozoa</taxon>
        <taxon>Arthropoda</taxon>
        <taxon>Crustacea</taxon>
        <taxon>Branchiopoda</taxon>
        <taxon>Diplostraca</taxon>
        <taxon>Cladocera</taxon>
        <taxon>Anomopoda</taxon>
        <taxon>Daphniidae</taxon>
        <taxon>Daphnia</taxon>
    </lineage>
</organism>
<proteinExistence type="predicted"/>
<dbReference type="AlphaFoldDB" id="A0A162D0A7"/>